<dbReference type="Pfam" id="PF00883">
    <property type="entry name" value="Peptidase_M17"/>
    <property type="match status" value="1"/>
</dbReference>
<dbReference type="AlphaFoldDB" id="A0A4R9LZ80"/>
<dbReference type="SUPFAM" id="SSF52949">
    <property type="entry name" value="Macro domain-like"/>
    <property type="match status" value="1"/>
</dbReference>
<comment type="catalytic activity">
    <reaction evidence="1 8">
        <text>Release of an N-terminal amino acid, Xaa-|-Yaa-, in which Xaa is preferably Leu, but may be other amino acids including Pro although not Arg or Lys, and Yaa may be Pro. Amino acid amides and methyl esters are also readily hydrolyzed, but rates on arylamides are exceedingly low.</text>
        <dbReference type="EC" id="3.4.11.1"/>
    </reaction>
</comment>
<dbReference type="Gene3D" id="3.40.630.10">
    <property type="entry name" value="Zn peptidases"/>
    <property type="match status" value="1"/>
</dbReference>
<protein>
    <recommendedName>
        <fullName evidence="8">Probable cytosol aminopeptidase</fullName>
        <ecNumber evidence="8">3.4.11.1</ecNumber>
    </recommendedName>
    <alternativeName>
        <fullName evidence="8">Leucine aminopeptidase</fullName>
        <shortName evidence="8">LAP</shortName>
        <ecNumber evidence="8">3.4.11.10</ecNumber>
    </alternativeName>
    <alternativeName>
        <fullName evidence="8">Leucyl aminopeptidase</fullName>
    </alternativeName>
</protein>
<evidence type="ECO:0000256" key="6">
    <source>
        <dbReference type="ARBA" id="ARBA00022801"/>
    </source>
</evidence>
<feature type="active site" evidence="8">
    <location>
        <position position="267"/>
    </location>
</feature>
<evidence type="ECO:0000256" key="4">
    <source>
        <dbReference type="ARBA" id="ARBA00022438"/>
    </source>
</evidence>
<dbReference type="PANTHER" id="PTHR11963:SF23">
    <property type="entry name" value="CYTOSOL AMINOPEPTIDASE"/>
    <property type="match status" value="1"/>
</dbReference>
<dbReference type="GO" id="GO:0005737">
    <property type="term" value="C:cytoplasm"/>
    <property type="evidence" value="ECO:0007669"/>
    <property type="project" value="UniProtKB-SubCell"/>
</dbReference>
<dbReference type="EC" id="3.4.11.1" evidence="8"/>
<dbReference type="InterPro" id="IPR000819">
    <property type="entry name" value="Peptidase_M17_C"/>
</dbReference>
<feature type="binding site" evidence="8">
    <location>
        <position position="260"/>
    </location>
    <ligand>
        <name>Mn(2+)</name>
        <dbReference type="ChEBI" id="CHEBI:29035"/>
        <label>1</label>
    </ligand>
</feature>
<dbReference type="EC" id="3.4.11.10" evidence="8"/>
<dbReference type="PROSITE" id="PS00631">
    <property type="entry name" value="CYTOSOL_AP"/>
    <property type="match status" value="1"/>
</dbReference>
<dbReference type="RefSeq" id="WP_135761894.1">
    <property type="nucleotide sequence ID" value="NZ_RQHW01000078.1"/>
</dbReference>
<evidence type="ECO:0000256" key="5">
    <source>
        <dbReference type="ARBA" id="ARBA00022670"/>
    </source>
</evidence>
<dbReference type="PANTHER" id="PTHR11963">
    <property type="entry name" value="LEUCINE AMINOPEPTIDASE-RELATED"/>
    <property type="match status" value="1"/>
</dbReference>
<dbReference type="GO" id="GO:0030145">
    <property type="term" value="F:manganese ion binding"/>
    <property type="evidence" value="ECO:0007669"/>
    <property type="project" value="UniProtKB-UniRule"/>
</dbReference>
<keyword evidence="5 8" id="KW-0645">Protease</keyword>
<dbReference type="NCBIfam" id="NF002073">
    <property type="entry name" value="PRK00913.1-2"/>
    <property type="match status" value="1"/>
</dbReference>
<comment type="cofactor">
    <cofactor evidence="8">
        <name>Mn(2+)</name>
        <dbReference type="ChEBI" id="CHEBI:29035"/>
    </cofactor>
    <text evidence="8">Binds 2 manganese ions per subunit.</text>
</comment>
<evidence type="ECO:0000313" key="11">
    <source>
        <dbReference type="Proteomes" id="UP000298058"/>
    </source>
</evidence>
<keyword evidence="7 8" id="KW-0464">Manganese</keyword>
<dbReference type="InterPro" id="IPR023042">
    <property type="entry name" value="Peptidase_M17_leu_NH2_pept"/>
</dbReference>
<evidence type="ECO:0000313" key="10">
    <source>
        <dbReference type="EMBL" id="TGN17340.1"/>
    </source>
</evidence>
<name>A0A4R9LZ80_9LEPT</name>
<accession>A0A4R9LZ80</accession>
<feature type="domain" description="Cytosol aminopeptidase" evidence="9">
    <location>
        <begin position="335"/>
        <end position="342"/>
    </location>
</feature>
<dbReference type="Proteomes" id="UP000298058">
    <property type="component" value="Unassembled WGS sequence"/>
</dbReference>
<dbReference type="SUPFAM" id="SSF53187">
    <property type="entry name" value="Zn-dependent exopeptidases"/>
    <property type="match status" value="1"/>
</dbReference>
<evidence type="ECO:0000256" key="7">
    <source>
        <dbReference type="ARBA" id="ARBA00023211"/>
    </source>
</evidence>
<dbReference type="NCBIfam" id="NF002074">
    <property type="entry name" value="PRK00913.1-4"/>
    <property type="match status" value="1"/>
</dbReference>
<feature type="active site" evidence="8">
    <location>
        <position position="341"/>
    </location>
</feature>
<keyword evidence="6 8" id="KW-0378">Hydrolase</keyword>
<reference evidence="10" key="1">
    <citation type="journal article" date="2019" name="PLoS Negl. Trop. Dis.">
        <title>Revisiting the worldwide diversity of Leptospira species in the environment.</title>
        <authorList>
            <person name="Vincent A.T."/>
            <person name="Schiettekatte O."/>
            <person name="Bourhy P."/>
            <person name="Veyrier F.J."/>
            <person name="Picardeau M."/>
        </authorList>
    </citation>
    <scope>NUCLEOTIDE SEQUENCE [LARGE SCALE GENOMIC DNA]</scope>
    <source>
        <strain evidence="10">201300427</strain>
    </source>
</reference>
<keyword evidence="8" id="KW-0479">Metal-binding</keyword>
<feature type="binding site" evidence="8">
    <location>
        <position position="339"/>
    </location>
    <ligand>
        <name>Mn(2+)</name>
        <dbReference type="ChEBI" id="CHEBI:29035"/>
        <label>2</label>
    </ligand>
</feature>
<sequence length="491" mass="53507">MKIETSPLSFQIGPLKGDSFYKLILLFQEEVKDELGKKFPTQINAKVFSGDFGQELKDESEKIIYVGLGEKEKLVFRKLAGLFLKFGERILKWNEVGFQIHFSKEITKKFSPERIAYQVANSLTIGSYPVSVLQTKKKEKTNPGPIAFVFEDKSAEKKAEKGLEKSRITAKHVNGARHIAHLPANYFTPNDFVARAKEIAKENKLTVKVWDDPQLKKEGFGGILAVSRGSELNGKMVIIEYKPAKAKKKFAIVGKGLTFDTGGISLKPAGEMHEMKYDMCGAAAAIHAIGAIAALKIPIHVIAAIGVAENMPDGKAIKPGDVYTAYNGLTVEVQNTDAEGRLVLGDVLAYVSKHHKPDFMVDLATLTGAVIIALGHEAAGIMTKSDPLRTALQKASESSDDRIWELPLWDEYGEDLKSDIADLKNITGGGKGGGTVSAAMFLSKFVDEKIEWAHIDIAGAAWRKKASGTQTSGPTGYGVRLLVDLAETLAE</sequence>
<gene>
    <name evidence="8" type="primary">pepA</name>
    <name evidence="10" type="ORF">EHS15_17555</name>
</gene>
<dbReference type="Gene3D" id="3.40.220.10">
    <property type="entry name" value="Leucine Aminopeptidase, subunit E, domain 1"/>
    <property type="match status" value="1"/>
</dbReference>
<keyword evidence="4 8" id="KW-0031">Aminopeptidase</keyword>
<comment type="function">
    <text evidence="8">Presumably involved in the processing and regular turnover of intracellular proteins. Catalyzes the removal of unsubstituted N-terminal amino acids from various peptides.</text>
</comment>
<feature type="binding site" evidence="8">
    <location>
        <position position="260"/>
    </location>
    <ligand>
        <name>Mn(2+)</name>
        <dbReference type="ChEBI" id="CHEBI:29035"/>
        <label>2</label>
    </ligand>
</feature>
<organism evidence="10 11">
    <name type="scientific">Leptospira idonii</name>
    <dbReference type="NCBI Taxonomy" id="1193500"/>
    <lineage>
        <taxon>Bacteria</taxon>
        <taxon>Pseudomonadati</taxon>
        <taxon>Spirochaetota</taxon>
        <taxon>Spirochaetia</taxon>
        <taxon>Leptospirales</taxon>
        <taxon>Leptospiraceae</taxon>
        <taxon>Leptospira</taxon>
    </lineage>
</organism>
<evidence type="ECO:0000256" key="8">
    <source>
        <dbReference type="HAMAP-Rule" id="MF_00181"/>
    </source>
</evidence>
<evidence type="ECO:0000256" key="3">
    <source>
        <dbReference type="ARBA" id="ARBA00009528"/>
    </source>
</evidence>
<dbReference type="GO" id="GO:0070006">
    <property type="term" value="F:metalloaminopeptidase activity"/>
    <property type="evidence" value="ECO:0007669"/>
    <property type="project" value="InterPro"/>
</dbReference>
<comment type="subcellular location">
    <subcellularLocation>
        <location evidence="8">Cytoplasm</location>
    </subcellularLocation>
</comment>
<dbReference type="PRINTS" id="PR00481">
    <property type="entry name" value="LAMNOPPTDASE"/>
</dbReference>
<dbReference type="InterPro" id="IPR011356">
    <property type="entry name" value="Leucine_aapep/pepB"/>
</dbReference>
<keyword evidence="8" id="KW-0963">Cytoplasm</keyword>
<feature type="binding site" evidence="8">
    <location>
        <position position="339"/>
    </location>
    <ligand>
        <name>Mn(2+)</name>
        <dbReference type="ChEBI" id="CHEBI:29035"/>
        <label>1</label>
    </ligand>
</feature>
<keyword evidence="11" id="KW-1185">Reference proteome</keyword>
<dbReference type="CDD" id="cd00433">
    <property type="entry name" value="Peptidase_M17"/>
    <property type="match status" value="1"/>
</dbReference>
<feature type="binding site" evidence="8">
    <location>
        <position position="278"/>
    </location>
    <ligand>
        <name>Mn(2+)</name>
        <dbReference type="ChEBI" id="CHEBI:29035"/>
        <label>2</label>
    </ligand>
</feature>
<dbReference type="HAMAP" id="MF_00181">
    <property type="entry name" value="Cytosol_peptidase_M17"/>
    <property type="match status" value="1"/>
</dbReference>
<feature type="binding site" evidence="8">
    <location>
        <position position="255"/>
    </location>
    <ligand>
        <name>Mn(2+)</name>
        <dbReference type="ChEBI" id="CHEBI:29035"/>
        <label>2</label>
    </ligand>
</feature>
<evidence type="ECO:0000256" key="1">
    <source>
        <dbReference type="ARBA" id="ARBA00000135"/>
    </source>
</evidence>
<feature type="binding site" evidence="8">
    <location>
        <position position="337"/>
    </location>
    <ligand>
        <name>Mn(2+)</name>
        <dbReference type="ChEBI" id="CHEBI:29035"/>
        <label>1</label>
    </ligand>
</feature>
<dbReference type="InterPro" id="IPR043472">
    <property type="entry name" value="Macro_dom-like"/>
</dbReference>
<dbReference type="GO" id="GO:0006508">
    <property type="term" value="P:proteolysis"/>
    <property type="evidence" value="ECO:0007669"/>
    <property type="project" value="UniProtKB-KW"/>
</dbReference>
<evidence type="ECO:0000256" key="2">
    <source>
        <dbReference type="ARBA" id="ARBA00000967"/>
    </source>
</evidence>
<proteinExistence type="inferred from homology"/>
<comment type="similarity">
    <text evidence="3 8">Belongs to the peptidase M17 family.</text>
</comment>
<comment type="catalytic activity">
    <reaction evidence="2 8">
        <text>Release of an N-terminal amino acid, preferentially leucine, but not glutamic or aspartic acids.</text>
        <dbReference type="EC" id="3.4.11.10"/>
    </reaction>
</comment>
<comment type="caution">
    <text evidence="10">The sequence shown here is derived from an EMBL/GenBank/DDBJ whole genome shotgun (WGS) entry which is preliminary data.</text>
</comment>
<dbReference type="EMBL" id="RQHW01000078">
    <property type="protein sequence ID" value="TGN17340.1"/>
    <property type="molecule type" value="Genomic_DNA"/>
</dbReference>
<evidence type="ECO:0000259" key="9">
    <source>
        <dbReference type="PROSITE" id="PS00631"/>
    </source>
</evidence>
<dbReference type="OrthoDB" id="9809354at2"/>